<comment type="caution">
    <text evidence="2">The sequence shown here is derived from an EMBL/GenBank/DDBJ whole genome shotgun (WGS) entry which is preliminary data.</text>
</comment>
<dbReference type="Proteomes" id="UP001221757">
    <property type="component" value="Unassembled WGS sequence"/>
</dbReference>
<dbReference type="Gene3D" id="3.40.50.1820">
    <property type="entry name" value="alpha/beta hydrolase"/>
    <property type="match status" value="1"/>
</dbReference>
<reference evidence="2" key="1">
    <citation type="submission" date="2023-03" db="EMBL/GenBank/DDBJ databases">
        <title>Massive genome expansion in bonnet fungi (Mycena s.s.) driven by repeated elements and novel gene families across ecological guilds.</title>
        <authorList>
            <consortium name="Lawrence Berkeley National Laboratory"/>
            <person name="Harder C.B."/>
            <person name="Miyauchi S."/>
            <person name="Viragh M."/>
            <person name="Kuo A."/>
            <person name="Thoen E."/>
            <person name="Andreopoulos B."/>
            <person name="Lu D."/>
            <person name="Skrede I."/>
            <person name="Drula E."/>
            <person name="Henrissat B."/>
            <person name="Morin E."/>
            <person name="Kohler A."/>
            <person name="Barry K."/>
            <person name="LaButti K."/>
            <person name="Morin E."/>
            <person name="Salamov A."/>
            <person name="Lipzen A."/>
            <person name="Mereny Z."/>
            <person name="Hegedus B."/>
            <person name="Baldrian P."/>
            <person name="Stursova M."/>
            <person name="Weitz H."/>
            <person name="Taylor A."/>
            <person name="Grigoriev I.V."/>
            <person name="Nagy L.G."/>
            <person name="Martin F."/>
            <person name="Kauserud H."/>
        </authorList>
    </citation>
    <scope>NUCLEOTIDE SEQUENCE</scope>
    <source>
        <strain evidence="2">CBHHK067</strain>
    </source>
</reference>
<dbReference type="Pfam" id="PF00135">
    <property type="entry name" value="COesterase"/>
    <property type="match status" value="1"/>
</dbReference>
<dbReference type="InterPro" id="IPR002018">
    <property type="entry name" value="CarbesteraseB"/>
</dbReference>
<protein>
    <recommendedName>
        <fullName evidence="1">Carboxylesterase type B domain-containing protein</fullName>
    </recommendedName>
</protein>
<dbReference type="EMBL" id="JARKIE010000182">
    <property type="protein sequence ID" value="KAJ7670315.1"/>
    <property type="molecule type" value="Genomic_DNA"/>
</dbReference>
<dbReference type="PANTHER" id="PTHR11559">
    <property type="entry name" value="CARBOXYLESTERASE"/>
    <property type="match status" value="1"/>
</dbReference>
<feature type="domain" description="Carboxylesterase type B" evidence="1">
    <location>
        <begin position="1"/>
        <end position="87"/>
    </location>
</feature>
<gene>
    <name evidence="2" type="ORF">B0H17DRAFT_948886</name>
</gene>
<proteinExistence type="predicted"/>
<evidence type="ECO:0000259" key="1">
    <source>
        <dbReference type="Pfam" id="PF00135"/>
    </source>
</evidence>
<evidence type="ECO:0000313" key="3">
    <source>
        <dbReference type="Proteomes" id="UP001221757"/>
    </source>
</evidence>
<dbReference type="AlphaFoldDB" id="A0AAD7CYY9"/>
<organism evidence="2 3">
    <name type="scientific">Mycena rosella</name>
    <name type="common">Pink bonnet</name>
    <name type="synonym">Agaricus rosellus</name>
    <dbReference type="NCBI Taxonomy" id="1033263"/>
    <lineage>
        <taxon>Eukaryota</taxon>
        <taxon>Fungi</taxon>
        <taxon>Dikarya</taxon>
        <taxon>Basidiomycota</taxon>
        <taxon>Agaricomycotina</taxon>
        <taxon>Agaricomycetes</taxon>
        <taxon>Agaricomycetidae</taxon>
        <taxon>Agaricales</taxon>
        <taxon>Marasmiineae</taxon>
        <taxon>Mycenaceae</taxon>
        <taxon>Mycena</taxon>
    </lineage>
</organism>
<dbReference type="InterPro" id="IPR029058">
    <property type="entry name" value="AB_hydrolase_fold"/>
</dbReference>
<accession>A0AAD7CYY9</accession>
<feature type="non-terminal residue" evidence="2">
    <location>
        <position position="215"/>
    </location>
</feature>
<dbReference type="SUPFAM" id="SSF53474">
    <property type="entry name" value="alpha/beta-Hydrolases"/>
    <property type="match status" value="1"/>
</dbReference>
<evidence type="ECO:0000313" key="2">
    <source>
        <dbReference type="EMBL" id="KAJ7670315.1"/>
    </source>
</evidence>
<sequence length="215" mass="23781">IPYVTPPVGNLRFKAPRVLVTQNTSVQDESQDFDGMTASYVGVNASPGVEDCLKLWIWAPAGAKEGDNLAVQVYTHSGGYQNSQSPKNAFSDEPFDGFCFCGKSLIDQLVRLYRNGKLAPVPVIGTPISPSADLYHSSRPCHGRDRTPRAAQLERHFDFGLDHRHQNHARTASALRENLPRRDIPGASYPYDTNTLQGLSSVHLFVVNCLWTLSR</sequence>
<keyword evidence="3" id="KW-1185">Reference proteome</keyword>
<dbReference type="InterPro" id="IPR050309">
    <property type="entry name" value="Type-B_Carboxylest/Lipase"/>
</dbReference>
<name>A0AAD7CYY9_MYCRO</name>